<name>J7IWL2_DESMD</name>
<reference evidence="3" key="2">
    <citation type="submission" date="2012-08" db="EMBL/GenBank/DDBJ databases">
        <title>Finished genome of Desulfosporosinus meridiei DSM 13257.</title>
        <authorList>
            <person name="Huntemann M."/>
            <person name="Wei C.-L."/>
            <person name="Han J."/>
            <person name="Detter J.C."/>
            <person name="Han C."/>
            <person name="Davenport K."/>
            <person name="Daligault H."/>
            <person name="Erkkila T."/>
            <person name="Gu W."/>
            <person name="Munk A.C.C."/>
            <person name="Teshima H."/>
            <person name="Xu Y."/>
            <person name="Chain P."/>
            <person name="Tapia R."/>
            <person name="Chen A."/>
            <person name="Krypides N."/>
            <person name="Mavromatis K."/>
            <person name="Markowitz V."/>
            <person name="Szeto E."/>
            <person name="Ivanova N."/>
            <person name="Mikhailova N."/>
            <person name="Ovchinnikova G."/>
            <person name="Pagani I."/>
            <person name="Pati A."/>
            <person name="Goodwin L."/>
            <person name="Peters L."/>
            <person name="Pitluck S."/>
            <person name="Woyke T."/>
            <person name="Pester M."/>
            <person name="Spring S."/>
            <person name="Ollivier B."/>
            <person name="Rattei T."/>
            <person name="Klenk H.-P."/>
            <person name="Wagner M."/>
            <person name="Loy A."/>
        </authorList>
    </citation>
    <scope>NUCLEOTIDE SEQUENCE [LARGE SCALE GENOMIC DNA]</scope>
    <source>
        <strain evidence="3">ATCC BAA-275 / DSM 13257 / NCIMB 13706 / S10</strain>
    </source>
</reference>
<dbReference type="eggNOG" id="ENOG5033FK5">
    <property type="taxonomic scope" value="Bacteria"/>
</dbReference>
<feature type="signal peptide" evidence="1">
    <location>
        <begin position="1"/>
        <end position="22"/>
    </location>
</feature>
<dbReference type="KEGG" id="dmi:Desmer_1510"/>
<dbReference type="AlphaFoldDB" id="J7IWL2"/>
<proteinExistence type="predicted"/>
<evidence type="ECO:0000256" key="1">
    <source>
        <dbReference type="SAM" id="SignalP"/>
    </source>
</evidence>
<feature type="chain" id="PRO_5003793223" description="Spore coat protein U domain-containing protein" evidence="1">
    <location>
        <begin position="23"/>
        <end position="142"/>
    </location>
</feature>
<evidence type="ECO:0000313" key="3">
    <source>
        <dbReference type="Proteomes" id="UP000005262"/>
    </source>
</evidence>
<reference evidence="2 3" key="1">
    <citation type="journal article" date="2012" name="J. Bacteriol.">
        <title>Complete genome sequences of Desulfosporosinus orientis DSM765T, Desulfosporosinus youngiae DSM17734T, Desulfosporosinus meridiei DSM13257T, and Desulfosporosinus acidiphilus DSM22704T.</title>
        <authorList>
            <person name="Pester M."/>
            <person name="Brambilla E."/>
            <person name="Alazard D."/>
            <person name="Rattei T."/>
            <person name="Weinmaier T."/>
            <person name="Han J."/>
            <person name="Lucas S."/>
            <person name="Lapidus A."/>
            <person name="Cheng J.F."/>
            <person name="Goodwin L."/>
            <person name="Pitluck S."/>
            <person name="Peters L."/>
            <person name="Ovchinnikova G."/>
            <person name="Teshima H."/>
            <person name="Detter J.C."/>
            <person name="Han C.S."/>
            <person name="Tapia R."/>
            <person name="Land M.L."/>
            <person name="Hauser L."/>
            <person name="Kyrpides N.C."/>
            <person name="Ivanova N.N."/>
            <person name="Pagani I."/>
            <person name="Huntmann M."/>
            <person name="Wei C.L."/>
            <person name="Davenport K.W."/>
            <person name="Daligault H."/>
            <person name="Chain P.S."/>
            <person name="Chen A."/>
            <person name="Mavromatis K."/>
            <person name="Markowitz V."/>
            <person name="Szeto E."/>
            <person name="Mikhailova N."/>
            <person name="Pati A."/>
            <person name="Wagner M."/>
            <person name="Woyke T."/>
            <person name="Ollivier B."/>
            <person name="Klenk H.P."/>
            <person name="Spring S."/>
            <person name="Loy A."/>
        </authorList>
    </citation>
    <scope>NUCLEOTIDE SEQUENCE [LARGE SCALE GENOMIC DNA]</scope>
    <source>
        <strain evidence="3">ATCC BAA-275 / DSM 13257 / NCIMB 13706 / S10</strain>
    </source>
</reference>
<keyword evidence="1" id="KW-0732">Signal</keyword>
<sequence length="142" mass="15060">MKKLIPVLLTIFMALGCQVALGAVVSTESASGIVKPAAYETISGGQCKIVNNGNGTINISGSTSTYNPVKQIGLKLNLQYLSSGTWRTVDSYSYSKSNSSFISGGEQLSVSSGYYRVYAQHTSLTGTMSESGQSYSEALYIQ</sequence>
<keyword evidence="3" id="KW-1185">Reference proteome</keyword>
<evidence type="ECO:0000313" key="2">
    <source>
        <dbReference type="EMBL" id="AFQ43503.1"/>
    </source>
</evidence>
<dbReference type="OrthoDB" id="1798553at2"/>
<dbReference type="PROSITE" id="PS51257">
    <property type="entry name" value="PROKAR_LIPOPROTEIN"/>
    <property type="match status" value="1"/>
</dbReference>
<accession>J7IWL2</accession>
<gene>
    <name evidence="2" type="ordered locus">Desmer_1510</name>
</gene>
<protein>
    <recommendedName>
        <fullName evidence="4">Spore coat protein U domain-containing protein</fullName>
    </recommendedName>
</protein>
<dbReference type="Proteomes" id="UP000005262">
    <property type="component" value="Chromosome"/>
</dbReference>
<dbReference type="HOGENOM" id="CLU_1812666_0_0_9"/>
<organism evidence="2 3">
    <name type="scientific">Desulfosporosinus meridiei (strain ATCC BAA-275 / DSM 13257 / KCTC 12902 / NCIMB 13706 / S10)</name>
    <dbReference type="NCBI Taxonomy" id="768704"/>
    <lineage>
        <taxon>Bacteria</taxon>
        <taxon>Bacillati</taxon>
        <taxon>Bacillota</taxon>
        <taxon>Clostridia</taxon>
        <taxon>Eubacteriales</taxon>
        <taxon>Desulfitobacteriaceae</taxon>
        <taxon>Desulfosporosinus</taxon>
    </lineage>
</organism>
<dbReference type="EMBL" id="CP003629">
    <property type="protein sequence ID" value="AFQ43503.1"/>
    <property type="molecule type" value="Genomic_DNA"/>
</dbReference>
<dbReference type="RefSeq" id="WP_014902422.1">
    <property type="nucleotide sequence ID" value="NC_018515.1"/>
</dbReference>
<evidence type="ECO:0008006" key="4">
    <source>
        <dbReference type="Google" id="ProtNLM"/>
    </source>
</evidence>